<dbReference type="CDD" id="cd03679">
    <property type="entry name" value="MM_CoA_mutase_alpha_like"/>
    <property type="match status" value="1"/>
</dbReference>
<name>A0A4R1N8H6_9GAMM</name>
<dbReference type="NCBIfam" id="TIGR00640">
    <property type="entry name" value="acid_CoA_mut_C"/>
    <property type="match status" value="1"/>
</dbReference>
<reference evidence="10 11" key="1">
    <citation type="submission" date="2019-02" db="EMBL/GenBank/DDBJ databases">
        <title>Investigation of anaerobic lignin degradation for improved lignocellulosic biofuels.</title>
        <authorList>
            <person name="Deangelis K."/>
        </authorList>
    </citation>
    <scope>NUCLEOTIDE SEQUENCE [LARGE SCALE GENOMIC DNA]</scope>
    <source>
        <strain evidence="10 11">159R</strain>
    </source>
</reference>
<dbReference type="GO" id="GO:0004494">
    <property type="term" value="F:methylmalonyl-CoA mutase activity"/>
    <property type="evidence" value="ECO:0007669"/>
    <property type="project" value="UniProtKB-EC"/>
</dbReference>
<dbReference type="RefSeq" id="WP_132922373.1">
    <property type="nucleotide sequence ID" value="NZ_CP075169.1"/>
</dbReference>
<sequence length="714" mass="77780">MAQLEAWEKLANKELSRLGKSVDDLHTLTAEEISIKPLYTEADLADLEVTGSLPGIAPFVRGPRATMYAAQPWTIRQYAGFSTATESNAFYRRNLAAGQKGLSVAFDLPTHRGYDSDNERVSGDVGKAGVAIDSVEDMKILFDQIPLEKMSVSMTMNGAVIPIMAFYIVAAEEQGVKPELLTGTIQNDILKEYLCRNTYIYPPKPSMRIISDIIAYCSANMPKFNTISISGYHMGEAGANCVQQVAFTIADGIEYIQAALAAGLDIDDFAPRLSFFFGIGMDLFMNVAMLRAARYLWSEAVKSFGSTNPKSQALRTHCQTSGWSLTEQDPYNNVIRTTVEAMAAVLGGTQSLHTNAFDEALGLPTDFSARIARNTQIVLQEESAICRTVDPLAGSYYVENLTDQVVKAARDIIQQIKEVGGMAKAIEAGLPKRMIEEASARQQSLIDQGKRVIVGVNKYKLAKEDATAVLEIDNVKVRQEQVERLRQIRAARDNAAVADALGQLTHAAMKGTNLLEAAIHAARLRATLGEISDAIEEAFGRYLVQTNCVTGVISNSYHQSAEGTAEFEEIKTATDRFLAEHGRRPRILVAKMGQDGHDRGAKVIASAYSDLGFDVDLSPMFSTPEEIAKLAVENDVHVIGASSLAAGHKTLIPALVEALGRYGREDIKVVAGGVIPPQDYDYLYERGVVAIYGPGTPMLTSVRDVLSKISDYHD</sequence>
<organism evidence="10 11">
    <name type="scientific">Sodalis ligni</name>
    <dbReference type="NCBI Taxonomy" id="2697027"/>
    <lineage>
        <taxon>Bacteria</taxon>
        <taxon>Pseudomonadati</taxon>
        <taxon>Pseudomonadota</taxon>
        <taxon>Gammaproteobacteria</taxon>
        <taxon>Enterobacterales</taxon>
        <taxon>Bruguierivoracaceae</taxon>
        <taxon>Sodalis</taxon>
    </lineage>
</organism>
<dbReference type="EMBL" id="SJOI01000001">
    <property type="protein sequence ID" value="TCL03513.1"/>
    <property type="molecule type" value="Genomic_DNA"/>
</dbReference>
<evidence type="ECO:0000256" key="7">
    <source>
        <dbReference type="ARBA" id="ARBA00023285"/>
    </source>
</evidence>
<dbReference type="PANTHER" id="PTHR48101">
    <property type="entry name" value="METHYLMALONYL-COA MUTASE, MITOCHONDRIAL-RELATED"/>
    <property type="match status" value="1"/>
</dbReference>
<dbReference type="InterPro" id="IPR058549">
    <property type="entry name" value="MeMalonylCoA_mutase_a/b_site"/>
</dbReference>
<evidence type="ECO:0000313" key="10">
    <source>
        <dbReference type="EMBL" id="TCL03513.1"/>
    </source>
</evidence>
<dbReference type="InterPro" id="IPR006158">
    <property type="entry name" value="Cobalamin-bd"/>
</dbReference>
<dbReference type="PROSITE" id="PS51332">
    <property type="entry name" value="B12_BINDING"/>
    <property type="match status" value="1"/>
</dbReference>
<dbReference type="InterPro" id="IPR006098">
    <property type="entry name" value="MMCoA_mutase_a_cat"/>
</dbReference>
<keyword evidence="5" id="KW-0479">Metal-binding</keyword>
<protein>
    <recommendedName>
        <fullName evidence="8">Methylmalonyl-CoA mutase</fullName>
        <ecNumber evidence="3">5.4.99.2</ecNumber>
    </recommendedName>
</protein>
<dbReference type="SUPFAM" id="SSF52242">
    <property type="entry name" value="Cobalamin (vitamin B12)-binding domain"/>
    <property type="match status" value="1"/>
</dbReference>
<dbReference type="Pfam" id="PF02310">
    <property type="entry name" value="B12-binding"/>
    <property type="match status" value="1"/>
</dbReference>
<dbReference type="GO" id="GO:0019678">
    <property type="term" value="P:propionate metabolic process, methylmalonyl pathway"/>
    <property type="evidence" value="ECO:0007669"/>
    <property type="project" value="TreeGrafter"/>
</dbReference>
<dbReference type="NCBIfam" id="TIGR00641">
    <property type="entry name" value="acid_CoA_mut_N"/>
    <property type="match status" value="1"/>
</dbReference>
<dbReference type="Proteomes" id="UP000294555">
    <property type="component" value="Unassembled WGS sequence"/>
</dbReference>
<keyword evidence="4" id="KW-0846">Cobalamin</keyword>
<comment type="caution">
    <text evidence="10">The sequence shown here is derived from an EMBL/GenBank/DDBJ whole genome shotgun (WGS) entry which is preliminary data.</text>
</comment>
<dbReference type="GO" id="GO:0046872">
    <property type="term" value="F:metal ion binding"/>
    <property type="evidence" value="ECO:0007669"/>
    <property type="project" value="UniProtKB-KW"/>
</dbReference>
<dbReference type="InterPro" id="IPR016176">
    <property type="entry name" value="Cbl-dep_enz_cat"/>
</dbReference>
<dbReference type="InterPro" id="IPR036724">
    <property type="entry name" value="Cobalamin-bd_sf"/>
</dbReference>
<evidence type="ECO:0000256" key="5">
    <source>
        <dbReference type="ARBA" id="ARBA00022723"/>
    </source>
</evidence>
<gene>
    <name evidence="10" type="ORF">EZJ58_1588</name>
</gene>
<dbReference type="NCBIfam" id="NF006944">
    <property type="entry name" value="PRK09426.1"/>
    <property type="match status" value="1"/>
</dbReference>
<feature type="domain" description="B12-binding" evidence="9">
    <location>
        <begin position="584"/>
        <end position="714"/>
    </location>
</feature>
<dbReference type="Gene3D" id="3.20.20.240">
    <property type="entry name" value="Methylmalonyl-CoA mutase"/>
    <property type="match status" value="1"/>
</dbReference>
<keyword evidence="11" id="KW-1185">Reference proteome</keyword>
<evidence type="ECO:0000259" key="9">
    <source>
        <dbReference type="PROSITE" id="PS51332"/>
    </source>
</evidence>
<dbReference type="Pfam" id="PF01642">
    <property type="entry name" value="MM_CoA_mutase"/>
    <property type="match status" value="1"/>
</dbReference>
<dbReference type="EC" id="5.4.99.2" evidence="3"/>
<dbReference type="PANTHER" id="PTHR48101:SF4">
    <property type="entry name" value="METHYLMALONYL-COA MUTASE, MITOCHONDRIAL"/>
    <property type="match status" value="1"/>
</dbReference>
<comment type="similarity">
    <text evidence="2">Belongs to the methylmalonyl-CoA mutase family.</text>
</comment>
<evidence type="ECO:0000256" key="4">
    <source>
        <dbReference type="ARBA" id="ARBA00022628"/>
    </source>
</evidence>
<dbReference type="SUPFAM" id="SSF51703">
    <property type="entry name" value="Cobalamin (vitamin B12)-dependent enzymes"/>
    <property type="match status" value="1"/>
</dbReference>
<evidence type="ECO:0000256" key="6">
    <source>
        <dbReference type="ARBA" id="ARBA00023235"/>
    </source>
</evidence>
<dbReference type="AlphaFoldDB" id="A0A4R1N8H6"/>
<dbReference type="GO" id="GO:0031419">
    <property type="term" value="F:cobalamin binding"/>
    <property type="evidence" value="ECO:0007669"/>
    <property type="project" value="UniProtKB-KW"/>
</dbReference>
<dbReference type="InterPro" id="IPR006159">
    <property type="entry name" value="Acid_CoA_mut_C"/>
</dbReference>
<dbReference type="CDD" id="cd02071">
    <property type="entry name" value="MM_CoA_mut_B12_BD"/>
    <property type="match status" value="1"/>
</dbReference>
<dbReference type="GO" id="GO:0005737">
    <property type="term" value="C:cytoplasm"/>
    <property type="evidence" value="ECO:0007669"/>
    <property type="project" value="TreeGrafter"/>
</dbReference>
<evidence type="ECO:0000256" key="2">
    <source>
        <dbReference type="ARBA" id="ARBA00008465"/>
    </source>
</evidence>
<dbReference type="OrthoDB" id="9762378at2"/>
<accession>A0A4R1N8H6</accession>
<keyword evidence="7" id="KW-0170">Cobalt</keyword>
<dbReference type="Gene3D" id="3.40.50.280">
    <property type="entry name" value="Cobalamin-binding domain"/>
    <property type="match status" value="1"/>
</dbReference>
<dbReference type="InterPro" id="IPR006099">
    <property type="entry name" value="MeMalonylCoA_mutase_a/b_cat"/>
</dbReference>
<keyword evidence="6" id="KW-0413">Isomerase</keyword>
<proteinExistence type="inferred from homology"/>
<dbReference type="FunFam" id="3.20.20.240:FF:000001">
    <property type="entry name" value="Probable methylmalonyl-coa mutase"/>
    <property type="match status" value="1"/>
</dbReference>
<evidence type="ECO:0000313" key="11">
    <source>
        <dbReference type="Proteomes" id="UP000294555"/>
    </source>
</evidence>
<evidence type="ECO:0000256" key="8">
    <source>
        <dbReference type="ARBA" id="ARBA00072363"/>
    </source>
</evidence>
<evidence type="ECO:0000256" key="1">
    <source>
        <dbReference type="ARBA" id="ARBA00001922"/>
    </source>
</evidence>
<evidence type="ECO:0000256" key="3">
    <source>
        <dbReference type="ARBA" id="ARBA00012398"/>
    </source>
</evidence>
<comment type="cofactor">
    <cofactor evidence="1">
        <name>adenosylcob(III)alamin</name>
        <dbReference type="ChEBI" id="CHEBI:18408"/>
    </cofactor>
</comment>
<dbReference type="PROSITE" id="PS00544">
    <property type="entry name" value="METMALONYL_COA_MUTASE"/>
    <property type="match status" value="1"/>
</dbReference>